<evidence type="ECO:0000313" key="2">
    <source>
        <dbReference type="EMBL" id="MBM7038178.1"/>
    </source>
</evidence>
<evidence type="ECO:0000313" key="3">
    <source>
        <dbReference type="Proteomes" id="UP000809621"/>
    </source>
</evidence>
<dbReference type="Pfam" id="PF08241">
    <property type="entry name" value="Methyltransf_11"/>
    <property type="match status" value="1"/>
</dbReference>
<keyword evidence="3" id="KW-1185">Reference proteome</keyword>
<dbReference type="Proteomes" id="UP000809621">
    <property type="component" value="Unassembled WGS sequence"/>
</dbReference>
<dbReference type="PANTHER" id="PTHR43036">
    <property type="entry name" value="OSJNBB0011N17.9 PROTEIN"/>
    <property type="match status" value="1"/>
</dbReference>
<dbReference type="PANTHER" id="PTHR43036:SF2">
    <property type="entry name" value="OS04G0481300 PROTEIN"/>
    <property type="match status" value="1"/>
</dbReference>
<dbReference type="CDD" id="cd02440">
    <property type="entry name" value="AdoMet_MTases"/>
    <property type="match status" value="1"/>
</dbReference>
<dbReference type="GO" id="GO:0008168">
    <property type="term" value="F:methyltransferase activity"/>
    <property type="evidence" value="ECO:0007669"/>
    <property type="project" value="UniProtKB-KW"/>
</dbReference>
<dbReference type="GO" id="GO:0032259">
    <property type="term" value="P:methylation"/>
    <property type="evidence" value="ECO:0007669"/>
    <property type="project" value="UniProtKB-KW"/>
</dbReference>
<dbReference type="InterPro" id="IPR029063">
    <property type="entry name" value="SAM-dependent_MTases_sf"/>
</dbReference>
<dbReference type="InterPro" id="IPR013216">
    <property type="entry name" value="Methyltransf_11"/>
</dbReference>
<name>A0ABS2HL04_9VIBR</name>
<evidence type="ECO:0000259" key="1">
    <source>
        <dbReference type="Pfam" id="PF08241"/>
    </source>
</evidence>
<proteinExistence type="predicted"/>
<keyword evidence="2" id="KW-0808">Transferase</keyword>
<sequence>MRIDEWAPKLFGYHMLKLGGLSCELNTSLSTIPHQVNLDIKNPLHSVIADAFDLPFVEKSFDVVLLSHQLDYCQDPHRLLREVDRVMMDDGYIILTGFNPISFSGVASVLPWRKKNLPWSGRMFTPHRVHDWLGLLNYQVIHSEQYALFPNPKQRAIWAWLENMCGNSGSKLGSLYYIVARKRTYPIKPLKPHWRLKRRLSPVGVSIKAHSRTN</sequence>
<dbReference type="Gene3D" id="3.40.50.150">
    <property type="entry name" value="Vaccinia Virus protein VP39"/>
    <property type="match status" value="1"/>
</dbReference>
<protein>
    <submittedName>
        <fullName evidence="2">Class I SAM-dependent methyltransferase</fullName>
    </submittedName>
</protein>
<keyword evidence="2" id="KW-0489">Methyltransferase</keyword>
<gene>
    <name evidence="2" type="ORF">JQC93_17430</name>
</gene>
<comment type="caution">
    <text evidence="2">The sequence shown here is derived from an EMBL/GenBank/DDBJ whole genome shotgun (WGS) entry which is preliminary data.</text>
</comment>
<reference evidence="2 3" key="1">
    <citation type="submission" date="2021-02" db="EMBL/GenBank/DDBJ databases">
        <authorList>
            <person name="Park J.-S."/>
        </authorList>
    </citation>
    <scope>NUCLEOTIDE SEQUENCE [LARGE SCALE GENOMIC DNA]</scope>
    <source>
        <strain evidence="2 3">188UL20-2</strain>
    </source>
</reference>
<dbReference type="EMBL" id="JAFEUM010000008">
    <property type="protein sequence ID" value="MBM7038178.1"/>
    <property type="molecule type" value="Genomic_DNA"/>
</dbReference>
<feature type="domain" description="Methyltransferase type 11" evidence="1">
    <location>
        <begin position="44"/>
        <end position="95"/>
    </location>
</feature>
<organism evidence="2 3">
    <name type="scientific">Vibrio ulleungensis</name>
    <dbReference type="NCBI Taxonomy" id="2807619"/>
    <lineage>
        <taxon>Bacteria</taxon>
        <taxon>Pseudomonadati</taxon>
        <taxon>Pseudomonadota</taxon>
        <taxon>Gammaproteobacteria</taxon>
        <taxon>Vibrionales</taxon>
        <taxon>Vibrionaceae</taxon>
        <taxon>Vibrio</taxon>
    </lineage>
</organism>
<dbReference type="SUPFAM" id="SSF53335">
    <property type="entry name" value="S-adenosyl-L-methionine-dependent methyltransferases"/>
    <property type="match status" value="1"/>
</dbReference>
<accession>A0ABS2HL04</accession>